<dbReference type="Proteomes" id="UP000053060">
    <property type="component" value="Unassembled WGS sequence"/>
</dbReference>
<dbReference type="EMBL" id="AZXY01000001">
    <property type="protein sequence ID" value="KSZ60247.1"/>
    <property type="molecule type" value="Genomic_DNA"/>
</dbReference>
<reference evidence="2 3" key="2">
    <citation type="journal article" date="2016" name="Genome Announc.">
        <title>Draft Genome Sequence of a Versatile Hydrocarbon-Degrading Bacterium, Rhodococcus pyridinivorans Strain KG-16, Collected from Oil Fields in India.</title>
        <authorList>
            <person name="Aggarwal R.K."/>
            <person name="Dawar C."/>
            <person name="Phanindranath R."/>
            <person name="Mutnuri L."/>
            <person name="Dayal A.M."/>
        </authorList>
    </citation>
    <scope>NUCLEOTIDE SEQUENCE [LARGE SCALE GENOMIC DNA]</scope>
    <source>
        <strain evidence="2 3">KG-16</strain>
    </source>
</reference>
<gene>
    <name evidence="2" type="ORF">Z045_01920</name>
</gene>
<dbReference type="RefSeq" id="WP_060650366.1">
    <property type="nucleotide sequence ID" value="NZ_AZXY01000001.1"/>
</dbReference>
<evidence type="ECO:0008006" key="4">
    <source>
        <dbReference type="Google" id="ProtNLM"/>
    </source>
</evidence>
<name>A0A0V9UQI4_9NOCA</name>
<dbReference type="PROSITE" id="PS51318">
    <property type="entry name" value="TAT"/>
    <property type="match status" value="1"/>
</dbReference>
<keyword evidence="1" id="KW-0732">Signal</keyword>
<evidence type="ECO:0000313" key="2">
    <source>
        <dbReference type="EMBL" id="KSZ60247.1"/>
    </source>
</evidence>
<dbReference type="AlphaFoldDB" id="A0A0V9UQI4"/>
<comment type="caution">
    <text evidence="2">The sequence shown here is derived from an EMBL/GenBank/DDBJ whole genome shotgun (WGS) entry which is preliminary data.</text>
</comment>
<dbReference type="InterPro" id="IPR006311">
    <property type="entry name" value="TAT_signal"/>
</dbReference>
<evidence type="ECO:0000313" key="3">
    <source>
        <dbReference type="Proteomes" id="UP000053060"/>
    </source>
</evidence>
<reference evidence="3" key="1">
    <citation type="submission" date="2015-01" db="EMBL/GenBank/DDBJ databases">
        <title>Draft genome sequence of Rhodococcus pyridinivorans strain KG-16, a hydrocarbon-degrading bacterium.</title>
        <authorList>
            <person name="Aggarwal R.K."/>
            <person name="Dawar C."/>
        </authorList>
    </citation>
    <scope>NUCLEOTIDE SEQUENCE [LARGE SCALE GENOMIC DNA]</scope>
    <source>
        <strain evidence="3">KG-16</strain>
    </source>
</reference>
<evidence type="ECO:0000256" key="1">
    <source>
        <dbReference type="SAM" id="SignalP"/>
    </source>
</evidence>
<organism evidence="2 3">
    <name type="scientific">Rhodococcus pyridinivorans KG-16</name>
    <dbReference type="NCBI Taxonomy" id="1441730"/>
    <lineage>
        <taxon>Bacteria</taxon>
        <taxon>Bacillati</taxon>
        <taxon>Actinomycetota</taxon>
        <taxon>Actinomycetes</taxon>
        <taxon>Mycobacteriales</taxon>
        <taxon>Nocardiaceae</taxon>
        <taxon>Rhodococcus</taxon>
    </lineage>
</organism>
<feature type="chain" id="PRO_5039575179" description="Secreted protein" evidence="1">
    <location>
        <begin position="27"/>
        <end position="143"/>
    </location>
</feature>
<dbReference type="PATRIC" id="fig|1441730.3.peg.402"/>
<protein>
    <recommendedName>
        <fullName evidence="4">Secreted protein</fullName>
    </recommendedName>
</protein>
<proteinExistence type="predicted"/>
<accession>A0A0V9UQI4</accession>
<sequence length="143" mass="15105">MNHRRTLRATVALLAPLALLAGFAPAASAAADTDTRGLWTVSTRGDTVLVKLIYTSPPDEDYPFICVAALGTGESGTAEIYGANYEIIEFPGIAAGPNIATASCEDNDGELRPVGAIEFDLPGPPTLHYVATESFWFDDADDD</sequence>
<feature type="signal peptide" evidence="1">
    <location>
        <begin position="1"/>
        <end position="26"/>
    </location>
</feature>